<organism evidence="3 4">
    <name type="scientific">Paralvinella palmiformis</name>
    <dbReference type="NCBI Taxonomy" id="53620"/>
    <lineage>
        <taxon>Eukaryota</taxon>
        <taxon>Metazoa</taxon>
        <taxon>Spiralia</taxon>
        <taxon>Lophotrochozoa</taxon>
        <taxon>Annelida</taxon>
        <taxon>Polychaeta</taxon>
        <taxon>Sedentaria</taxon>
        <taxon>Canalipalpata</taxon>
        <taxon>Terebellida</taxon>
        <taxon>Terebelliformia</taxon>
        <taxon>Alvinellidae</taxon>
        <taxon>Paralvinella</taxon>
    </lineage>
</organism>
<feature type="compositionally biased region" description="Basic and acidic residues" evidence="2">
    <location>
        <begin position="1"/>
        <end position="11"/>
    </location>
</feature>
<feature type="region of interest" description="Disordered" evidence="2">
    <location>
        <begin position="1"/>
        <end position="23"/>
    </location>
</feature>
<proteinExistence type="predicted"/>
<name>A0AAD9J6W0_9ANNE</name>
<evidence type="ECO:0000313" key="3">
    <source>
        <dbReference type="EMBL" id="KAK2147287.1"/>
    </source>
</evidence>
<accession>A0AAD9J6W0</accession>
<dbReference type="AlphaFoldDB" id="A0AAD9J6W0"/>
<comment type="caution">
    <text evidence="3">The sequence shown here is derived from an EMBL/GenBank/DDBJ whole genome shotgun (WGS) entry which is preliminary data.</text>
</comment>
<keyword evidence="4" id="KW-1185">Reference proteome</keyword>
<evidence type="ECO:0000256" key="2">
    <source>
        <dbReference type="SAM" id="MobiDB-lite"/>
    </source>
</evidence>
<protein>
    <submittedName>
        <fullName evidence="3">Uncharacterized protein</fullName>
    </submittedName>
</protein>
<feature type="coiled-coil region" evidence="1">
    <location>
        <begin position="57"/>
        <end position="154"/>
    </location>
</feature>
<dbReference type="SUPFAM" id="SSF57997">
    <property type="entry name" value="Tropomyosin"/>
    <property type="match status" value="1"/>
</dbReference>
<reference evidence="3" key="1">
    <citation type="journal article" date="2023" name="Mol. Biol. Evol.">
        <title>Third-Generation Sequencing Reveals the Adaptive Role of the Epigenome in Three Deep-Sea Polychaetes.</title>
        <authorList>
            <person name="Perez M."/>
            <person name="Aroh O."/>
            <person name="Sun Y."/>
            <person name="Lan Y."/>
            <person name="Juniper S.K."/>
            <person name="Young C.R."/>
            <person name="Angers B."/>
            <person name="Qian P.Y."/>
        </authorList>
    </citation>
    <scope>NUCLEOTIDE SEQUENCE</scope>
    <source>
        <strain evidence="3">P08H-3</strain>
    </source>
</reference>
<gene>
    <name evidence="3" type="ORF">LSH36_561g01016</name>
</gene>
<dbReference type="EMBL" id="JAODUP010000561">
    <property type="protein sequence ID" value="KAK2147287.1"/>
    <property type="molecule type" value="Genomic_DNA"/>
</dbReference>
<dbReference type="Proteomes" id="UP001208570">
    <property type="component" value="Unassembled WGS sequence"/>
</dbReference>
<evidence type="ECO:0000256" key="1">
    <source>
        <dbReference type="SAM" id="Coils"/>
    </source>
</evidence>
<dbReference type="Gene3D" id="1.10.287.1490">
    <property type="match status" value="1"/>
</dbReference>
<sequence length="171" mass="19952">MTDLEKEKSAADKLQQVIPESLEDQKNANAEMVLLHNSMKEKIATVNQENNSCVKRLDESDEYINSLQQKIKMLVNEKDTLIGRNRTLEEEKELFNKHFASSEDRVKGYTSELDDLRQKLRQQEETSADLRKQIQTLQDQLGDVEDKLKKQIQIYEDDKMTIGELTEKLHN</sequence>
<keyword evidence="1" id="KW-0175">Coiled coil</keyword>
<evidence type="ECO:0000313" key="4">
    <source>
        <dbReference type="Proteomes" id="UP001208570"/>
    </source>
</evidence>